<evidence type="ECO:0000313" key="2">
    <source>
        <dbReference type="EMBL" id="EPD12324.1"/>
    </source>
</evidence>
<dbReference type="AlphaFoldDB" id="A0AB33YZN0"/>
<comment type="caution">
    <text evidence="2">The sequence shown here is derived from an EMBL/GenBank/DDBJ whole genome shotgun (WGS) entry which is preliminary data.</text>
</comment>
<organism evidence="2 3">
    <name type="scientific">Cycloclasticus pugetii</name>
    <dbReference type="NCBI Taxonomy" id="34068"/>
    <lineage>
        <taxon>Bacteria</taxon>
        <taxon>Pseudomonadati</taxon>
        <taxon>Pseudomonadota</taxon>
        <taxon>Gammaproteobacteria</taxon>
        <taxon>Thiotrichales</taxon>
        <taxon>Piscirickettsiaceae</taxon>
        <taxon>Cycloclasticus</taxon>
    </lineage>
</organism>
<dbReference type="InterPro" id="IPR003692">
    <property type="entry name" value="Hydantoinase_B"/>
</dbReference>
<dbReference type="GO" id="GO:0005829">
    <property type="term" value="C:cytosol"/>
    <property type="evidence" value="ECO:0007669"/>
    <property type="project" value="TreeGrafter"/>
</dbReference>
<accession>A0AB33YZN0</accession>
<dbReference type="EMBL" id="ASHL01000012">
    <property type="protein sequence ID" value="EPD12324.1"/>
    <property type="molecule type" value="Genomic_DNA"/>
</dbReference>
<dbReference type="Pfam" id="PF02538">
    <property type="entry name" value="Hydantoinase_B"/>
    <property type="match status" value="1"/>
</dbReference>
<dbReference type="RefSeq" id="WP_016391009.1">
    <property type="nucleotide sequence ID" value="NZ_KE646811.1"/>
</dbReference>
<protein>
    <submittedName>
        <fullName evidence="2">N-methylhydantoinase B</fullName>
    </submittedName>
</protein>
<name>A0AB33YZN0_9GAMM</name>
<dbReference type="GO" id="GO:0017168">
    <property type="term" value="F:5-oxoprolinase (ATP-hydrolyzing) activity"/>
    <property type="evidence" value="ECO:0007669"/>
    <property type="project" value="TreeGrafter"/>
</dbReference>
<gene>
    <name evidence="2" type="ORF">L196_10989</name>
</gene>
<dbReference type="InterPro" id="IPR045079">
    <property type="entry name" value="Oxoprolinase-like"/>
</dbReference>
<feature type="domain" description="Hydantoinase B/oxoprolinase" evidence="1">
    <location>
        <begin position="2"/>
        <end position="508"/>
    </location>
</feature>
<evidence type="ECO:0000313" key="3">
    <source>
        <dbReference type="Proteomes" id="UP000015462"/>
    </source>
</evidence>
<dbReference type="PANTHER" id="PTHR11365:SF23">
    <property type="entry name" value="HYPOTHETICAL 5-OXOPROLINASE (EUROFUNG)-RELATED"/>
    <property type="match status" value="1"/>
</dbReference>
<reference evidence="2 3" key="1">
    <citation type="journal article" date="2013" name="Genome Announc.">
        <title>Genome Sequence of the Pyrene- and Fluoranthene-Degrading Bacterium Cycloclasticus sp. Strain PY97M.</title>
        <authorList>
            <person name="Cui Z."/>
            <person name="Xu G."/>
            <person name="Li Q."/>
            <person name="Gao W."/>
            <person name="Zheng L."/>
        </authorList>
    </citation>
    <scope>NUCLEOTIDE SEQUENCE [LARGE SCALE GENOMIC DNA]</scope>
    <source>
        <strain evidence="2 3">PY97M</strain>
    </source>
</reference>
<proteinExistence type="predicted"/>
<dbReference type="PANTHER" id="PTHR11365">
    <property type="entry name" value="5-OXOPROLINASE RELATED"/>
    <property type="match status" value="1"/>
</dbReference>
<dbReference type="GO" id="GO:0006749">
    <property type="term" value="P:glutathione metabolic process"/>
    <property type="evidence" value="ECO:0007669"/>
    <property type="project" value="TreeGrafter"/>
</dbReference>
<evidence type="ECO:0000259" key="1">
    <source>
        <dbReference type="Pfam" id="PF02538"/>
    </source>
</evidence>
<dbReference type="Proteomes" id="UP000015462">
    <property type="component" value="Unassembled WGS sequence"/>
</dbReference>
<sequence length="509" mass="54796">MDAIELSIFSSRIESICDEMGAVLQRAAFSPNIKDRLDFSCAIFDAQGQLCAQAAHIPVHLGSMAYAMQDIVEQVDWQPGDMLALNDPYLGGTHLPDVTLVCPVYMNGRRVGFVANRAHHADIGAETPGSMPLATHLDEEGLVISPTKIMRGYQVSAEFEQIKQALRHTIESTGDFNAQISANQRGAQRLLSVVEDMGAEKYERALTHLNEYGDRLMLQLLQRIPVGVYHFEDVMDDDGLGAKDIKIKLSLTINNSEVIANFAGTASQVTGNINCPLSVVAAAVYYVFRCLMPVNTPACFGVYRRIKIIAEHGSFINAIKPAAVAAGNVETSTRLVDVVIGALAQAVPEELPAASHGSMNNVAMGAKAEGVSWNYYETIGGGMGGGALFDGLSAVQTHMTNTLNTPIESLEMHYPLRVKRYQVRSGSGGEGKTKGGDGLIREIEFLKPAHITLLTERRRHKPWGVLGGQAGKCGENWLNETRLAAKVSVDVNVGDCLAIKTPGGGGYGV</sequence>
<keyword evidence="3" id="KW-1185">Reference proteome</keyword>